<protein>
    <recommendedName>
        <fullName evidence="4">Flagellar hook-associated protein 1</fullName>
    </recommendedName>
</protein>
<dbReference type="STRING" id="643562.Daes_1113"/>
<dbReference type="GO" id="GO:0005198">
    <property type="term" value="F:structural molecule activity"/>
    <property type="evidence" value="ECO:0007669"/>
    <property type="project" value="InterPro"/>
</dbReference>
<dbReference type="HOGENOM" id="CLU_012762_1_3_7"/>
<dbReference type="Proteomes" id="UP000002191">
    <property type="component" value="Chromosome"/>
</dbReference>
<dbReference type="Pfam" id="PF06429">
    <property type="entry name" value="Flg_bbr_C"/>
    <property type="match status" value="1"/>
</dbReference>
<accession>E6VTF2</accession>
<dbReference type="NCBIfam" id="TIGR02492">
    <property type="entry name" value="flgK_ends"/>
    <property type="match status" value="1"/>
</dbReference>
<evidence type="ECO:0000256" key="4">
    <source>
        <dbReference type="ARBA" id="ARBA00016244"/>
    </source>
</evidence>
<reference evidence="10 11" key="2">
    <citation type="journal article" date="2014" name="Genome Announc.">
        <title>Complete Genome Sequence of the Subsurface, Mesophilic Sulfate-Reducing Bacterium Desulfovibrio aespoeensis Aspo-2.</title>
        <authorList>
            <person name="Pedersen K."/>
            <person name="Bengtsson A."/>
            <person name="Edlund J."/>
            <person name="Rabe L."/>
            <person name="Hazen T."/>
            <person name="Chakraborty R."/>
            <person name="Goodwin L."/>
            <person name="Shapiro N."/>
        </authorList>
    </citation>
    <scope>NUCLEOTIDE SEQUENCE [LARGE SCALE GENOMIC DNA]</scope>
    <source>
        <strain evidence="11">ATCC 700646 / DSM 10631 / Aspo-2</strain>
    </source>
</reference>
<dbReference type="RefSeq" id="WP_013514060.1">
    <property type="nucleotide sequence ID" value="NC_014844.1"/>
</dbReference>
<dbReference type="GO" id="GO:0005576">
    <property type="term" value="C:extracellular region"/>
    <property type="evidence" value="ECO:0007669"/>
    <property type="project" value="UniProtKB-SubCell"/>
</dbReference>
<dbReference type="InterPro" id="IPR002371">
    <property type="entry name" value="FlgK"/>
</dbReference>
<evidence type="ECO:0000259" key="7">
    <source>
        <dbReference type="Pfam" id="PF00460"/>
    </source>
</evidence>
<dbReference type="GO" id="GO:0044780">
    <property type="term" value="P:bacterial-type flagellum assembly"/>
    <property type="evidence" value="ECO:0007669"/>
    <property type="project" value="InterPro"/>
</dbReference>
<dbReference type="GO" id="GO:0009424">
    <property type="term" value="C:bacterial-type flagellum hook"/>
    <property type="evidence" value="ECO:0007669"/>
    <property type="project" value="InterPro"/>
</dbReference>
<dbReference type="PANTHER" id="PTHR30033:SF1">
    <property type="entry name" value="FLAGELLAR HOOK-ASSOCIATED PROTEIN 1"/>
    <property type="match status" value="1"/>
</dbReference>
<evidence type="ECO:0000313" key="11">
    <source>
        <dbReference type="Proteomes" id="UP000002191"/>
    </source>
</evidence>
<feature type="domain" description="Flagellar basal body rod protein N-terminal" evidence="7">
    <location>
        <begin position="9"/>
        <end position="36"/>
    </location>
</feature>
<feature type="domain" description="Flagellar basal-body/hook protein C-terminal" evidence="8">
    <location>
        <begin position="628"/>
        <end position="668"/>
    </location>
</feature>
<evidence type="ECO:0000256" key="3">
    <source>
        <dbReference type="ARBA" id="ARBA00009677"/>
    </source>
</evidence>
<gene>
    <name evidence="10" type="ordered locus">Daes_1113</name>
</gene>
<dbReference type="AlphaFoldDB" id="E6VTF2"/>
<sequence>MLTSLYNLASSALKNAQVSINNASNNIANADTEGYQRTEAAYETSYSISIYGLSVGTGANITSIISLKDQFVEAQYLDASADLNRESAALTYLNQLDSLLNQAEGGLSETLTDFFDAWNALTTDPDSLSAREDLLGIAETLVYALNSTADGLETMEAAINTEIEDAVSSANQLIADIAVANASIAASPDNNQLISDRDQMIRELNAIIGVQTIEQENGMVTILTDEGYSLVDGTETHSLVYGDATATSALVRASDYDGELAYSGTSSEEVLLKFVSSGADGTAQFKASLDGGKTWITDENGETMLYIAGDEAAPVEIAGIEIWFEGGSADHAVGDTYTIVPKSGLYWEKSDGSLVNITPMTDSSGTAVNGRTSGGSLAGLFNVRDDVVTPTLDSLNDLSESIIWEVNAVHSTGAGLDHHETLTGSYTVEDSGALLSNSGLHFADNVTAGDFSLVTYDSDGNVSTSAIISFDPATDSLDDLMAEINTAFGGELTASINASGQFVLSAGSDTGFEIASDSTGLMAALGVNTFFSGIDADTIAIASAVAEDTSRINAGAVGSDGLVSSGNNDIATLLAALSDSKVGVGDKNTSLTSYLASLVAGVGAAASSAELKLTYAQTSVDYYYQQQASASEVNVDEELINLLKYQQAFKAAAEIMTVTRTMMDTVLDIV</sequence>
<evidence type="ECO:0000256" key="2">
    <source>
        <dbReference type="ARBA" id="ARBA00004613"/>
    </source>
</evidence>
<dbReference type="OrthoDB" id="9802553at2"/>
<evidence type="ECO:0000259" key="9">
    <source>
        <dbReference type="Pfam" id="PF22638"/>
    </source>
</evidence>
<dbReference type="InterPro" id="IPR010930">
    <property type="entry name" value="Flg_bb/hook_C_dom"/>
</dbReference>
<dbReference type="SUPFAM" id="SSF64518">
    <property type="entry name" value="Phase 1 flagellin"/>
    <property type="match status" value="1"/>
</dbReference>
<dbReference type="EMBL" id="CP002431">
    <property type="protein sequence ID" value="ADU62129.1"/>
    <property type="molecule type" value="Genomic_DNA"/>
</dbReference>
<name>E6VTF2_PSEA9</name>
<comment type="subcellular location">
    <subcellularLocation>
        <location evidence="1">Bacterial flagellum</location>
    </subcellularLocation>
    <subcellularLocation>
        <location evidence="2">Secreted</location>
    </subcellularLocation>
</comment>
<keyword evidence="10" id="KW-0969">Cilium</keyword>
<evidence type="ECO:0000256" key="1">
    <source>
        <dbReference type="ARBA" id="ARBA00004365"/>
    </source>
</evidence>
<dbReference type="PRINTS" id="PR01005">
    <property type="entry name" value="FLGHOOKAP1"/>
</dbReference>
<comment type="similarity">
    <text evidence="3">Belongs to the flagella basal body rod proteins family.</text>
</comment>
<dbReference type="InterPro" id="IPR053927">
    <property type="entry name" value="FlgK_helical"/>
</dbReference>
<dbReference type="InterPro" id="IPR001444">
    <property type="entry name" value="Flag_bb_rod_N"/>
</dbReference>
<evidence type="ECO:0000259" key="8">
    <source>
        <dbReference type="Pfam" id="PF06429"/>
    </source>
</evidence>
<keyword evidence="11" id="KW-1185">Reference proteome</keyword>
<evidence type="ECO:0000256" key="5">
    <source>
        <dbReference type="ARBA" id="ARBA00022525"/>
    </source>
</evidence>
<feature type="domain" description="Flagellar hook-associated protein FlgK helical" evidence="9">
    <location>
        <begin position="361"/>
        <end position="418"/>
    </location>
</feature>
<keyword evidence="10" id="KW-0966">Cell projection</keyword>
<keyword evidence="10" id="KW-0282">Flagellum</keyword>
<proteinExistence type="inferred from homology"/>
<dbReference type="Pfam" id="PF22638">
    <property type="entry name" value="FlgK_D1"/>
    <property type="match status" value="2"/>
</dbReference>
<keyword evidence="6" id="KW-0975">Bacterial flagellum</keyword>
<evidence type="ECO:0000313" key="10">
    <source>
        <dbReference type="EMBL" id="ADU62129.1"/>
    </source>
</evidence>
<reference evidence="11" key="1">
    <citation type="submission" date="2010-12" db="EMBL/GenBank/DDBJ databases">
        <title>Complete sequence of Desulfovibrio aespoeensis Aspo-2.</title>
        <authorList>
            <consortium name="US DOE Joint Genome Institute"/>
            <person name="Lucas S."/>
            <person name="Copeland A."/>
            <person name="Lapidus A."/>
            <person name="Cheng J.-F."/>
            <person name="Goodwin L."/>
            <person name="Pitluck S."/>
            <person name="Chertkov O."/>
            <person name="Misra M."/>
            <person name="Detter J.C."/>
            <person name="Han C."/>
            <person name="Tapia R."/>
            <person name="Land M."/>
            <person name="Hauser L."/>
            <person name="Kyrpides N."/>
            <person name="Ivanova N."/>
            <person name="Ovchinnikova G."/>
            <person name="Pedersen K."/>
            <person name="Jagevall S."/>
            <person name="Hazen T."/>
            <person name="Woyke T."/>
        </authorList>
    </citation>
    <scope>NUCLEOTIDE SEQUENCE [LARGE SCALE GENOMIC DNA]</scope>
    <source>
        <strain evidence="11">ATCC 700646 / DSM 10631 / Aspo-2</strain>
    </source>
</reference>
<dbReference type="PANTHER" id="PTHR30033">
    <property type="entry name" value="FLAGELLAR HOOK-ASSOCIATED PROTEIN 1"/>
    <property type="match status" value="1"/>
</dbReference>
<organism evidence="10 11">
    <name type="scientific">Pseudodesulfovibrio aespoeensis (strain ATCC 700646 / DSM 10631 / Aspo-2)</name>
    <name type="common">Desulfovibrio aespoeensis</name>
    <dbReference type="NCBI Taxonomy" id="643562"/>
    <lineage>
        <taxon>Bacteria</taxon>
        <taxon>Pseudomonadati</taxon>
        <taxon>Thermodesulfobacteriota</taxon>
        <taxon>Desulfovibrionia</taxon>
        <taxon>Desulfovibrionales</taxon>
        <taxon>Desulfovibrionaceae</taxon>
    </lineage>
</organism>
<feature type="domain" description="Flagellar hook-associated protein FlgK helical" evidence="9">
    <location>
        <begin position="93"/>
        <end position="245"/>
    </location>
</feature>
<keyword evidence="5" id="KW-0964">Secreted</keyword>
<dbReference type="Pfam" id="PF00460">
    <property type="entry name" value="Flg_bb_rod"/>
    <property type="match status" value="1"/>
</dbReference>
<dbReference type="eggNOG" id="COG1256">
    <property type="taxonomic scope" value="Bacteria"/>
</dbReference>
<dbReference type="KEGG" id="das:Daes_1113"/>
<evidence type="ECO:0000256" key="6">
    <source>
        <dbReference type="ARBA" id="ARBA00023143"/>
    </source>
</evidence>